<gene>
    <name evidence="3" type="ORF">PSH88_19660</name>
</gene>
<dbReference type="InterPro" id="IPR013351">
    <property type="entry name" value="T3SS_TyeA-rel"/>
</dbReference>
<proteinExistence type="predicted"/>
<dbReference type="EMBL" id="CP117430">
    <property type="protein sequence ID" value="WLI16519.1"/>
    <property type="molecule type" value="Genomic_DNA"/>
</dbReference>
<feature type="region of interest" description="Disordered" evidence="1">
    <location>
        <begin position="64"/>
        <end position="83"/>
    </location>
</feature>
<evidence type="ECO:0000313" key="3">
    <source>
        <dbReference type="EMBL" id="WLI16519.1"/>
    </source>
</evidence>
<dbReference type="Pfam" id="PF09059">
    <property type="entry name" value="TyeA"/>
    <property type="match status" value="1"/>
</dbReference>
<keyword evidence="4" id="KW-1185">Reference proteome</keyword>
<name>A0ABY9GLA4_9PSED</name>
<feature type="domain" description="Type III secretion system effector delivery regulator TyeA" evidence="2">
    <location>
        <begin position="188"/>
        <end position="262"/>
    </location>
</feature>
<evidence type="ECO:0000313" key="4">
    <source>
        <dbReference type="Proteomes" id="UP001230768"/>
    </source>
</evidence>
<accession>A0ABY9GLA4</accession>
<sequence length="271" mass="29991">MLRNNLLGKQPSLEDLLALVDGEPAMAMAALQTAAQQANAEGHPAEHAALSVWARELGIKHGGTRRSDISALRPSTNSGANRRRRIDTRHLYGDATVMDSVKGLIELLMGGQEKSEHFQLKLQQMQSTIKYDLAAMAPTASQKQIRPIVHACNVVRHVAVLLDGCKKILKRMSGKNPLGITEPVNFLQSLLRLSADGLQIKETQSLARVIGGEHLKHQLAFLNALRPMVQELPLVLWRDLDKRRLALNNLRALMTQLTEQEQIQNLGRIAP</sequence>
<reference evidence="3 4" key="1">
    <citation type="submission" date="2023-02" db="EMBL/GenBank/DDBJ databases">
        <title>Evolution of Hrp T3SS in non-pathogenic Pseudomonas fluorescens.</title>
        <authorList>
            <person name="Liao K."/>
            <person name="Wei H."/>
            <person name="Gu Y."/>
        </authorList>
    </citation>
    <scope>NUCLEOTIDE SEQUENCE [LARGE SCALE GENOMIC DNA]</scope>
    <source>
        <strain evidence="3 4">FP607</strain>
    </source>
</reference>
<dbReference type="InterPro" id="IPR015144">
    <property type="entry name" value="T3SS_TyeA"/>
</dbReference>
<dbReference type="RefSeq" id="WP_305422172.1">
    <property type="nucleotide sequence ID" value="NZ_CP117430.1"/>
</dbReference>
<evidence type="ECO:0000259" key="2">
    <source>
        <dbReference type="Pfam" id="PF09059"/>
    </source>
</evidence>
<protein>
    <submittedName>
        <fullName evidence="3">TyeA family type III secretion system gatekeeper subunit</fullName>
    </submittedName>
</protein>
<dbReference type="NCBIfam" id="TIGR02511">
    <property type="entry name" value="type_III_tyeA"/>
    <property type="match status" value="1"/>
</dbReference>
<dbReference type="Proteomes" id="UP001230768">
    <property type="component" value="Chromosome"/>
</dbReference>
<organism evidence="3 4">
    <name type="scientific">Pseudomonas wuhanensis</name>
    <dbReference type="NCBI Taxonomy" id="2954098"/>
    <lineage>
        <taxon>Bacteria</taxon>
        <taxon>Pseudomonadati</taxon>
        <taxon>Pseudomonadota</taxon>
        <taxon>Gammaproteobacteria</taxon>
        <taxon>Pseudomonadales</taxon>
        <taxon>Pseudomonadaceae</taxon>
        <taxon>Pseudomonas</taxon>
    </lineage>
</organism>
<evidence type="ECO:0000256" key="1">
    <source>
        <dbReference type="SAM" id="MobiDB-lite"/>
    </source>
</evidence>